<dbReference type="PANTHER" id="PTHR13887">
    <property type="entry name" value="GLUTATHIONE S-TRANSFERASE KAPPA"/>
    <property type="match status" value="1"/>
</dbReference>
<dbReference type="PANTHER" id="PTHR13887:SF54">
    <property type="entry name" value="DSBA FAMILY PROTEIN"/>
    <property type="match status" value="1"/>
</dbReference>
<reference evidence="2" key="1">
    <citation type="submission" date="2018-06" db="EMBL/GenBank/DDBJ databases">
        <authorList>
            <person name="Zhirakovskaya E."/>
        </authorList>
    </citation>
    <scope>NUCLEOTIDE SEQUENCE</scope>
</reference>
<dbReference type="CDD" id="cd03025">
    <property type="entry name" value="DsbA_FrnE_like"/>
    <property type="match status" value="1"/>
</dbReference>
<proteinExistence type="predicted"/>
<sequence>MSTLYYVHDPMCSWCWGFKPVLEELIHHLPDTLKLEYMMGGLAADSDTPMPDKMQRQIKSNWQSIQQSIAGIDFNYDFWTLCTPRRSTYPACRAVLAAKRLQGKYNEMNTAIQKAYYLQAKNPSDYNVLYELAEDIDINKEQFISSVHSDEIQEQLIQQIEFSRSVGAYSLPSLFIKAGNTVLPVVLDYNNADIILQHIDSIIQK</sequence>
<dbReference type="Pfam" id="PF01323">
    <property type="entry name" value="DSBA"/>
    <property type="match status" value="1"/>
</dbReference>
<organism evidence="2">
    <name type="scientific">hydrothermal vent metagenome</name>
    <dbReference type="NCBI Taxonomy" id="652676"/>
    <lineage>
        <taxon>unclassified sequences</taxon>
        <taxon>metagenomes</taxon>
        <taxon>ecological metagenomes</taxon>
    </lineage>
</organism>
<dbReference type="SUPFAM" id="SSF52833">
    <property type="entry name" value="Thioredoxin-like"/>
    <property type="match status" value="1"/>
</dbReference>
<dbReference type="InterPro" id="IPR001853">
    <property type="entry name" value="DSBA-like_thioredoxin_dom"/>
</dbReference>
<evidence type="ECO:0000259" key="1">
    <source>
        <dbReference type="Pfam" id="PF01323"/>
    </source>
</evidence>
<dbReference type="EMBL" id="UOFI01000033">
    <property type="protein sequence ID" value="VAW62907.1"/>
    <property type="molecule type" value="Genomic_DNA"/>
</dbReference>
<gene>
    <name evidence="2" type="ORF">MNBD_GAMMA09-3390</name>
</gene>
<protein>
    <submittedName>
        <fullName evidence="2">Thioredoxin</fullName>
    </submittedName>
</protein>
<accession>A0A3B0XIK3</accession>
<evidence type="ECO:0000313" key="2">
    <source>
        <dbReference type="EMBL" id="VAW62907.1"/>
    </source>
</evidence>
<dbReference type="Gene3D" id="3.40.30.10">
    <property type="entry name" value="Glutaredoxin"/>
    <property type="match status" value="1"/>
</dbReference>
<dbReference type="InterPro" id="IPR036249">
    <property type="entry name" value="Thioredoxin-like_sf"/>
</dbReference>
<dbReference type="AlphaFoldDB" id="A0A3B0XIK3"/>
<feature type="domain" description="DSBA-like thioredoxin" evidence="1">
    <location>
        <begin position="8"/>
        <end position="180"/>
    </location>
</feature>
<name>A0A3B0XIK3_9ZZZZ</name>